<feature type="compositionally biased region" description="Basic and acidic residues" evidence="1">
    <location>
        <begin position="355"/>
        <end position="364"/>
    </location>
</feature>
<protein>
    <recommendedName>
        <fullName evidence="4">Bacterial toxin 24 domain-containing protein</fullName>
    </recommendedName>
</protein>
<dbReference type="Proteomes" id="UP001432000">
    <property type="component" value="Chromosome"/>
</dbReference>
<evidence type="ECO:0000256" key="1">
    <source>
        <dbReference type="SAM" id="MobiDB-lite"/>
    </source>
</evidence>
<keyword evidence="3" id="KW-1185">Reference proteome</keyword>
<proteinExistence type="predicted"/>
<feature type="region of interest" description="Disordered" evidence="1">
    <location>
        <begin position="342"/>
        <end position="388"/>
    </location>
</feature>
<gene>
    <name evidence="2" type="ORF">WDS16_03790</name>
</gene>
<dbReference type="RefSeq" id="WP_338890622.1">
    <property type="nucleotide sequence ID" value="NZ_CP147846.1"/>
</dbReference>
<name>A0ABZ2PP88_9NOCA</name>
<evidence type="ECO:0000313" key="2">
    <source>
        <dbReference type="EMBL" id="WXG69688.1"/>
    </source>
</evidence>
<evidence type="ECO:0008006" key="4">
    <source>
        <dbReference type="Google" id="ProtNLM"/>
    </source>
</evidence>
<reference evidence="2 3" key="1">
    <citation type="submission" date="2024-03" db="EMBL/GenBank/DDBJ databases">
        <title>Natural products discovery in diverse microorganisms through a two-stage MS feature dereplication strategy.</title>
        <authorList>
            <person name="Zhang R."/>
        </authorList>
    </citation>
    <scope>NUCLEOTIDE SEQUENCE [LARGE SCALE GENOMIC DNA]</scope>
    <source>
        <strain evidence="2 3">18930</strain>
    </source>
</reference>
<evidence type="ECO:0000313" key="3">
    <source>
        <dbReference type="Proteomes" id="UP001432000"/>
    </source>
</evidence>
<accession>A0ABZ2PP88</accession>
<sequence>MAGSHDTAREWASTYDERASTLLAGLDDVVRALENYCAVLNQVGHNHALAESSANGSSTVPPTPPALPAVVPGCSVVLQESAGGTGVGLEDEALGIANAVGIPVPDGDTDKLRRAGAVWRDLSVSAGIEDVFGCFRSAENLFFDIESAETDLILDDLDDLRTSIQAIQFAAAELADSCDEYAANIDELRSQLYGLLVDLAEELAITAAISIAAAFVSFGASAVVGTAKSAATIKKFGTLIRDGVAAWTISKNIGRGVRVGADLAVIQRVLIRIKSIGKKVVDAARRSPSKRNIDELFAHGNKPKASELDEYARSEGWTKIQTANGPPKYIDENGVTRLTIKSGSDRAPGSAGPHVEIRNADGQRIDPFGNEVARRSPGNHTPIEWDLP</sequence>
<dbReference type="EMBL" id="CP147846">
    <property type="protein sequence ID" value="WXG69688.1"/>
    <property type="molecule type" value="Genomic_DNA"/>
</dbReference>
<organism evidence="2 3">
    <name type="scientific">Rhodococcus sovatensis</name>
    <dbReference type="NCBI Taxonomy" id="1805840"/>
    <lineage>
        <taxon>Bacteria</taxon>
        <taxon>Bacillati</taxon>
        <taxon>Actinomycetota</taxon>
        <taxon>Actinomycetes</taxon>
        <taxon>Mycobacteriales</taxon>
        <taxon>Nocardiaceae</taxon>
        <taxon>Rhodococcus</taxon>
    </lineage>
</organism>